<feature type="transmembrane region" description="Helical" evidence="7">
    <location>
        <begin position="146"/>
        <end position="163"/>
    </location>
</feature>
<evidence type="ECO:0000256" key="4">
    <source>
        <dbReference type="ARBA" id="ARBA00022692"/>
    </source>
</evidence>
<feature type="transmembrane region" description="Helical" evidence="7">
    <location>
        <begin position="93"/>
        <end position="126"/>
    </location>
</feature>
<evidence type="ECO:0000256" key="5">
    <source>
        <dbReference type="ARBA" id="ARBA00022989"/>
    </source>
</evidence>
<dbReference type="PANTHER" id="PTHR43386">
    <property type="entry name" value="OLIGOPEPTIDE TRANSPORT SYSTEM PERMEASE PROTEIN APPC"/>
    <property type="match status" value="1"/>
</dbReference>
<dbReference type="Proteomes" id="UP000231990">
    <property type="component" value="Unassembled WGS sequence"/>
</dbReference>
<evidence type="ECO:0000313" key="12">
    <source>
        <dbReference type="Proteomes" id="UP000231990"/>
    </source>
</evidence>
<accession>A0A2M9ZT86</accession>
<dbReference type="AlphaFoldDB" id="A0A2M9ZT86"/>
<evidence type="ECO:0000259" key="8">
    <source>
        <dbReference type="PROSITE" id="PS50928"/>
    </source>
</evidence>
<feature type="domain" description="ABC transmembrane type-1" evidence="8">
    <location>
        <begin position="54"/>
        <end position="239"/>
    </location>
</feature>
<feature type="transmembrane region" description="Helical" evidence="7">
    <location>
        <begin position="175"/>
        <end position="202"/>
    </location>
</feature>
<sequence length="246" mass="26473">MTAIFLFLILLGIVINESPTNVKLSDSFLSPGWQSPLGKDRLGRDVWAMVSYGSFATFLFAFPARLLTLFFASVMGLFSYLSPFAQKNIISPLSGVFIALPSLLLALLVIQGFGIGTFSLFIAILLGDWAPAYETLRAKFEEVKNSGYVLAASCFGASNAYIFRAHILPQGFQIFLILLTTGLPSVIMTMAIFGFLGISVGGEIFGPGLGEQISFSKDYVEGAPWALLSPILGILGLVYISGGRKS</sequence>
<feature type="transmembrane region" description="Helical" evidence="7">
    <location>
        <begin position="222"/>
        <end position="240"/>
    </location>
</feature>
<dbReference type="Proteomes" id="UP000231962">
    <property type="component" value="Unassembled WGS sequence"/>
</dbReference>
<reference evidence="11 12" key="1">
    <citation type="submission" date="2017-07" db="EMBL/GenBank/DDBJ databases">
        <title>Leptospira spp. isolated from tropical soils.</title>
        <authorList>
            <person name="Thibeaux R."/>
            <person name="Iraola G."/>
            <person name="Ferres I."/>
            <person name="Bierque E."/>
            <person name="Girault D."/>
            <person name="Soupe-Gilbert M.-E."/>
            <person name="Picardeau M."/>
            <person name="Goarant C."/>
        </authorList>
    </citation>
    <scope>NUCLEOTIDE SEQUENCE [LARGE SCALE GENOMIC DNA]</scope>
    <source>
        <strain evidence="10 12">FH1-B-B1</strain>
        <strain evidence="9 11">FH1-B-C1</strain>
    </source>
</reference>
<keyword evidence="6 7" id="KW-0472">Membrane</keyword>
<keyword evidence="11" id="KW-1185">Reference proteome</keyword>
<comment type="caution">
    <text evidence="10">The sequence shown here is derived from an EMBL/GenBank/DDBJ whole genome shotgun (WGS) entry which is preliminary data.</text>
</comment>
<feature type="transmembrane region" description="Helical" evidence="7">
    <location>
        <begin position="55"/>
        <end position="81"/>
    </location>
</feature>
<evidence type="ECO:0000313" key="10">
    <source>
        <dbReference type="EMBL" id="PJZ75235.1"/>
    </source>
</evidence>
<comment type="subcellular location">
    <subcellularLocation>
        <location evidence="1 7">Cell membrane</location>
        <topology evidence="1 7">Multi-pass membrane protein</topology>
    </subcellularLocation>
</comment>
<evidence type="ECO:0000256" key="7">
    <source>
        <dbReference type="RuleBase" id="RU363032"/>
    </source>
</evidence>
<dbReference type="GO" id="GO:0005886">
    <property type="term" value="C:plasma membrane"/>
    <property type="evidence" value="ECO:0007669"/>
    <property type="project" value="UniProtKB-SubCell"/>
</dbReference>
<evidence type="ECO:0000313" key="9">
    <source>
        <dbReference type="EMBL" id="PJZ68800.1"/>
    </source>
</evidence>
<dbReference type="CDD" id="cd06261">
    <property type="entry name" value="TM_PBP2"/>
    <property type="match status" value="1"/>
</dbReference>
<evidence type="ECO:0000256" key="1">
    <source>
        <dbReference type="ARBA" id="ARBA00004651"/>
    </source>
</evidence>
<keyword evidence="2 7" id="KW-0813">Transport</keyword>
<dbReference type="OrthoDB" id="345255at2"/>
<dbReference type="SUPFAM" id="SSF161098">
    <property type="entry name" value="MetI-like"/>
    <property type="match status" value="1"/>
</dbReference>
<dbReference type="InterPro" id="IPR050366">
    <property type="entry name" value="BP-dependent_transpt_permease"/>
</dbReference>
<evidence type="ECO:0000256" key="3">
    <source>
        <dbReference type="ARBA" id="ARBA00022475"/>
    </source>
</evidence>
<comment type="similarity">
    <text evidence="7">Belongs to the binding-protein-dependent transport system permease family.</text>
</comment>
<keyword evidence="5 7" id="KW-1133">Transmembrane helix</keyword>
<dbReference type="InterPro" id="IPR035906">
    <property type="entry name" value="MetI-like_sf"/>
</dbReference>
<proteinExistence type="inferred from homology"/>
<protein>
    <submittedName>
        <fullName evidence="10">ABC transporter permease</fullName>
    </submittedName>
</protein>
<dbReference type="EMBL" id="NPDZ01000001">
    <property type="protein sequence ID" value="PJZ75235.1"/>
    <property type="molecule type" value="Genomic_DNA"/>
</dbReference>
<dbReference type="Gene3D" id="1.10.3720.10">
    <property type="entry name" value="MetI-like"/>
    <property type="match status" value="1"/>
</dbReference>
<name>A0A2M9ZT86_9LEPT</name>
<dbReference type="Pfam" id="PF00528">
    <property type="entry name" value="BPD_transp_1"/>
    <property type="match status" value="1"/>
</dbReference>
<dbReference type="PANTHER" id="PTHR43386:SF1">
    <property type="entry name" value="D,D-DIPEPTIDE TRANSPORT SYSTEM PERMEASE PROTEIN DDPC-RELATED"/>
    <property type="match status" value="1"/>
</dbReference>
<dbReference type="GO" id="GO:0055085">
    <property type="term" value="P:transmembrane transport"/>
    <property type="evidence" value="ECO:0007669"/>
    <property type="project" value="InterPro"/>
</dbReference>
<evidence type="ECO:0000256" key="2">
    <source>
        <dbReference type="ARBA" id="ARBA00022448"/>
    </source>
</evidence>
<gene>
    <name evidence="9" type="ORF">CH360_14370</name>
    <name evidence="10" type="ORF">CH373_03490</name>
</gene>
<dbReference type="EMBL" id="NPDY01000016">
    <property type="protein sequence ID" value="PJZ68800.1"/>
    <property type="molecule type" value="Genomic_DNA"/>
</dbReference>
<dbReference type="PROSITE" id="PS50928">
    <property type="entry name" value="ABC_TM1"/>
    <property type="match status" value="1"/>
</dbReference>
<keyword evidence="3" id="KW-1003">Cell membrane</keyword>
<evidence type="ECO:0000313" key="11">
    <source>
        <dbReference type="Proteomes" id="UP000231962"/>
    </source>
</evidence>
<keyword evidence="4 7" id="KW-0812">Transmembrane</keyword>
<dbReference type="InterPro" id="IPR000515">
    <property type="entry name" value="MetI-like"/>
</dbReference>
<evidence type="ECO:0000256" key="6">
    <source>
        <dbReference type="ARBA" id="ARBA00023136"/>
    </source>
</evidence>
<organism evidence="10 12">
    <name type="scientific">Leptospira perolatii</name>
    <dbReference type="NCBI Taxonomy" id="2023191"/>
    <lineage>
        <taxon>Bacteria</taxon>
        <taxon>Pseudomonadati</taxon>
        <taxon>Spirochaetota</taxon>
        <taxon>Spirochaetia</taxon>
        <taxon>Leptospirales</taxon>
        <taxon>Leptospiraceae</taxon>
        <taxon>Leptospira</taxon>
    </lineage>
</organism>